<gene>
    <name evidence="1" type="primary">gatC</name>
    <name evidence="2" type="ordered locus">Mpet_1931</name>
</gene>
<dbReference type="InterPro" id="IPR003837">
    <property type="entry name" value="GatC"/>
</dbReference>
<dbReference type="GeneID" id="99973662"/>
<dbReference type="HOGENOM" id="CLU_105899_1_1_2"/>
<dbReference type="Pfam" id="PF02686">
    <property type="entry name" value="GatC"/>
    <property type="match status" value="1"/>
</dbReference>
<keyword evidence="1" id="KW-0648">Protein biosynthesis</keyword>
<sequence>MVTKEEVEKIAQLADITIDKEKLSGFTGQFNNILEYFDILDSVGMDEMEESDLYNVLREDVVTPPLTQEEALENAGETEEGFIVAPKVM</sequence>
<keyword evidence="1" id="KW-0436">Ligase</keyword>
<name>E1RJ12_METP4</name>
<organism evidence="2 3">
    <name type="scientific">Methanolacinia petrolearia (strain DSM 11571 / OCM 486 / SEBR 4847)</name>
    <name type="common">Methanoplanus petrolearius</name>
    <dbReference type="NCBI Taxonomy" id="679926"/>
    <lineage>
        <taxon>Archaea</taxon>
        <taxon>Methanobacteriati</taxon>
        <taxon>Methanobacteriota</taxon>
        <taxon>Stenosarchaea group</taxon>
        <taxon>Methanomicrobia</taxon>
        <taxon>Methanomicrobiales</taxon>
        <taxon>Methanomicrobiaceae</taxon>
        <taxon>Methanolacinia</taxon>
    </lineage>
</organism>
<keyword evidence="2" id="KW-0808">Transferase</keyword>
<dbReference type="GO" id="GO:0016740">
    <property type="term" value="F:transferase activity"/>
    <property type="evidence" value="ECO:0007669"/>
    <property type="project" value="UniProtKB-KW"/>
</dbReference>
<comment type="function">
    <text evidence="1">Allows the formation of correctly charged Asn-tRNA(Asn) or Gln-tRNA(Gln) through the transamidation of misacylated Asp-tRNA(Asn) or Glu-tRNA(Gln) in organisms which lack either or both of asparaginyl-tRNA or glutaminyl-tRNA synthetases. The reaction takes place in the presence of glutamine and ATP through an activated phospho-Asp-tRNA(Asn) or phospho-Glu-tRNA(Gln).</text>
</comment>
<dbReference type="InterPro" id="IPR036113">
    <property type="entry name" value="Asp/Glu-ADT_sf_sub_c"/>
</dbReference>
<dbReference type="GO" id="GO:0050567">
    <property type="term" value="F:glutaminyl-tRNA synthase (glutamine-hydrolyzing) activity"/>
    <property type="evidence" value="ECO:0007669"/>
    <property type="project" value="UniProtKB-UniRule"/>
</dbReference>
<protein>
    <recommendedName>
        <fullName evidence="1">Aspartyl/glutamyl-tRNA(Asn/Gln) amidotransferase subunit C</fullName>
        <shortName evidence="1">Asp/Glu-ADT subunit C</shortName>
        <ecNumber evidence="1">6.3.5.-</ecNumber>
    </recommendedName>
</protein>
<dbReference type="GO" id="GO:0005524">
    <property type="term" value="F:ATP binding"/>
    <property type="evidence" value="ECO:0007669"/>
    <property type="project" value="UniProtKB-KW"/>
</dbReference>
<dbReference type="GeneID" id="9744408"/>
<dbReference type="GO" id="GO:0006450">
    <property type="term" value="P:regulation of translational fidelity"/>
    <property type="evidence" value="ECO:0007669"/>
    <property type="project" value="InterPro"/>
</dbReference>
<evidence type="ECO:0000313" key="2">
    <source>
        <dbReference type="EMBL" id="ADN36682.1"/>
    </source>
</evidence>
<dbReference type="GO" id="GO:0050566">
    <property type="term" value="F:asparaginyl-tRNA synthase (glutamine-hydrolyzing) activity"/>
    <property type="evidence" value="ECO:0007669"/>
    <property type="project" value="RHEA"/>
</dbReference>
<comment type="catalytic activity">
    <reaction evidence="1">
        <text>L-glutamyl-tRNA(Gln) + L-glutamine + ATP + H2O = L-glutaminyl-tRNA(Gln) + L-glutamate + ADP + phosphate + H(+)</text>
        <dbReference type="Rhea" id="RHEA:17521"/>
        <dbReference type="Rhea" id="RHEA-COMP:9681"/>
        <dbReference type="Rhea" id="RHEA-COMP:9684"/>
        <dbReference type="ChEBI" id="CHEBI:15377"/>
        <dbReference type="ChEBI" id="CHEBI:15378"/>
        <dbReference type="ChEBI" id="CHEBI:29985"/>
        <dbReference type="ChEBI" id="CHEBI:30616"/>
        <dbReference type="ChEBI" id="CHEBI:43474"/>
        <dbReference type="ChEBI" id="CHEBI:58359"/>
        <dbReference type="ChEBI" id="CHEBI:78520"/>
        <dbReference type="ChEBI" id="CHEBI:78521"/>
        <dbReference type="ChEBI" id="CHEBI:456216"/>
    </reaction>
</comment>
<dbReference type="eggNOG" id="arCOG02726">
    <property type="taxonomic scope" value="Archaea"/>
</dbReference>
<dbReference type="EC" id="6.3.5.-" evidence="1"/>
<dbReference type="SUPFAM" id="SSF141000">
    <property type="entry name" value="Glu-tRNAGln amidotransferase C subunit"/>
    <property type="match status" value="1"/>
</dbReference>
<evidence type="ECO:0000313" key="3">
    <source>
        <dbReference type="Proteomes" id="UP000006565"/>
    </source>
</evidence>
<comment type="subunit">
    <text evidence="1">Heterotrimer of A, B and C subunits.</text>
</comment>
<accession>E1RJ12</accession>
<dbReference type="Gene3D" id="1.10.20.60">
    <property type="entry name" value="Glu-tRNAGln amidotransferase C subunit, N-terminal domain"/>
    <property type="match status" value="1"/>
</dbReference>
<evidence type="ECO:0000256" key="1">
    <source>
        <dbReference type="HAMAP-Rule" id="MF_00122"/>
    </source>
</evidence>
<comment type="catalytic activity">
    <reaction evidence="1">
        <text>L-aspartyl-tRNA(Asn) + L-glutamine + ATP + H2O = L-asparaginyl-tRNA(Asn) + L-glutamate + ADP + phosphate + 2 H(+)</text>
        <dbReference type="Rhea" id="RHEA:14513"/>
        <dbReference type="Rhea" id="RHEA-COMP:9674"/>
        <dbReference type="Rhea" id="RHEA-COMP:9677"/>
        <dbReference type="ChEBI" id="CHEBI:15377"/>
        <dbReference type="ChEBI" id="CHEBI:15378"/>
        <dbReference type="ChEBI" id="CHEBI:29985"/>
        <dbReference type="ChEBI" id="CHEBI:30616"/>
        <dbReference type="ChEBI" id="CHEBI:43474"/>
        <dbReference type="ChEBI" id="CHEBI:58359"/>
        <dbReference type="ChEBI" id="CHEBI:78515"/>
        <dbReference type="ChEBI" id="CHEBI:78516"/>
        <dbReference type="ChEBI" id="CHEBI:456216"/>
    </reaction>
</comment>
<dbReference type="HAMAP" id="MF_00122">
    <property type="entry name" value="GatC"/>
    <property type="match status" value="1"/>
</dbReference>
<keyword evidence="1" id="KW-0547">Nucleotide-binding</keyword>
<keyword evidence="3" id="KW-1185">Reference proteome</keyword>
<dbReference type="Proteomes" id="UP000006565">
    <property type="component" value="Chromosome"/>
</dbReference>
<dbReference type="EMBL" id="CP002117">
    <property type="protein sequence ID" value="ADN36682.1"/>
    <property type="molecule type" value="Genomic_DNA"/>
</dbReference>
<comment type="similarity">
    <text evidence="1">Belongs to the GatC family.</text>
</comment>
<dbReference type="AlphaFoldDB" id="E1RJ12"/>
<dbReference type="NCBIfam" id="TIGR00135">
    <property type="entry name" value="gatC"/>
    <property type="match status" value="1"/>
</dbReference>
<proteinExistence type="inferred from homology"/>
<dbReference type="RefSeq" id="WP_013329859.1">
    <property type="nucleotide sequence ID" value="NC_014507.1"/>
</dbReference>
<reference evidence="2 3" key="1">
    <citation type="journal article" date="2010" name="Stand. Genomic Sci.">
        <title>Complete genome sequence of Methanoplanus petrolearius type strain (SEBR 4847).</title>
        <authorList>
            <person name="Brambilla E."/>
            <person name="Djao O.D."/>
            <person name="Daligault H."/>
            <person name="Lapidus A."/>
            <person name="Lucas S."/>
            <person name="Hammon N."/>
            <person name="Nolan M."/>
            <person name="Tice H."/>
            <person name="Cheng J.F."/>
            <person name="Han C."/>
            <person name="Tapia R."/>
            <person name="Goodwin L."/>
            <person name="Pitluck S."/>
            <person name="Liolios K."/>
            <person name="Ivanova N."/>
            <person name="Mavromatis K."/>
            <person name="Mikhailova N."/>
            <person name="Pati A."/>
            <person name="Chen A."/>
            <person name="Palaniappan K."/>
            <person name="Land M."/>
            <person name="Hauser L."/>
            <person name="Chang Y.J."/>
            <person name="Jeffries C.D."/>
            <person name="Rohde M."/>
            <person name="Spring S."/>
            <person name="Sikorski J."/>
            <person name="Goker M."/>
            <person name="Woyke T."/>
            <person name="Bristow J."/>
            <person name="Eisen J.A."/>
            <person name="Markowitz V."/>
            <person name="Hugenholtz P."/>
            <person name="Kyrpides N.C."/>
            <person name="Klenk H.P."/>
        </authorList>
    </citation>
    <scope>NUCLEOTIDE SEQUENCE [LARGE SCALE GENOMIC DNA]</scope>
    <source>
        <strain evidence="3">DSM 11571 / OCM 486 / SEBR 4847</strain>
    </source>
</reference>
<dbReference type="STRING" id="679926.Mpet_1931"/>
<dbReference type="GO" id="GO:0006412">
    <property type="term" value="P:translation"/>
    <property type="evidence" value="ECO:0007669"/>
    <property type="project" value="UniProtKB-UniRule"/>
</dbReference>
<dbReference type="KEGG" id="mpi:Mpet_1931"/>
<dbReference type="OrthoDB" id="15210at2157"/>
<keyword evidence="1" id="KW-0067">ATP-binding</keyword>